<organism evidence="5 6">
    <name type="scientific">Reticulomyxa filosa</name>
    <dbReference type="NCBI Taxonomy" id="46433"/>
    <lineage>
        <taxon>Eukaryota</taxon>
        <taxon>Sar</taxon>
        <taxon>Rhizaria</taxon>
        <taxon>Retaria</taxon>
        <taxon>Foraminifera</taxon>
        <taxon>Monothalamids</taxon>
        <taxon>Reticulomyxidae</taxon>
        <taxon>Reticulomyxa</taxon>
    </lineage>
</organism>
<feature type="transmembrane region" description="Helical" evidence="4">
    <location>
        <begin position="93"/>
        <end position="113"/>
    </location>
</feature>
<feature type="repeat" description="WD" evidence="3">
    <location>
        <begin position="134"/>
        <end position="177"/>
    </location>
</feature>
<comment type="caution">
    <text evidence="5">The sequence shown here is derived from an EMBL/GenBank/DDBJ whole genome shotgun (WGS) entry which is preliminary data.</text>
</comment>
<proteinExistence type="predicted"/>
<dbReference type="SUPFAM" id="SSF50978">
    <property type="entry name" value="WD40 repeat-like"/>
    <property type="match status" value="1"/>
</dbReference>
<evidence type="ECO:0000313" key="6">
    <source>
        <dbReference type="Proteomes" id="UP000023152"/>
    </source>
</evidence>
<keyword evidence="6" id="KW-1185">Reference proteome</keyword>
<dbReference type="PANTHER" id="PTHR19848:SF8">
    <property type="entry name" value="F-BOX AND WD REPEAT DOMAIN CONTAINING 7"/>
    <property type="match status" value="1"/>
</dbReference>
<dbReference type="InterPro" id="IPR001680">
    <property type="entry name" value="WD40_rpt"/>
</dbReference>
<feature type="repeat" description="WD" evidence="3">
    <location>
        <begin position="330"/>
        <end position="378"/>
    </location>
</feature>
<accession>X6P785</accession>
<dbReference type="Gene3D" id="2.130.10.10">
    <property type="entry name" value="YVTN repeat-like/Quinoprotein amine dehydrogenase"/>
    <property type="match status" value="3"/>
</dbReference>
<gene>
    <name evidence="5" type="ORF">RFI_03177</name>
</gene>
<evidence type="ECO:0000256" key="1">
    <source>
        <dbReference type="ARBA" id="ARBA00022574"/>
    </source>
</evidence>
<reference evidence="5 6" key="1">
    <citation type="journal article" date="2013" name="Curr. Biol.">
        <title>The Genome of the Foraminiferan Reticulomyxa filosa.</title>
        <authorList>
            <person name="Glockner G."/>
            <person name="Hulsmann N."/>
            <person name="Schleicher M."/>
            <person name="Noegel A.A."/>
            <person name="Eichinger L."/>
            <person name="Gallinger C."/>
            <person name="Pawlowski J."/>
            <person name="Sierra R."/>
            <person name="Euteneuer U."/>
            <person name="Pillet L."/>
            <person name="Moustafa A."/>
            <person name="Platzer M."/>
            <person name="Groth M."/>
            <person name="Szafranski K."/>
            <person name="Schliwa M."/>
        </authorList>
    </citation>
    <scope>NUCLEOTIDE SEQUENCE [LARGE SCALE GENOMIC DNA]</scope>
</reference>
<protein>
    <submittedName>
        <fullName evidence="5">G-protein beta WD-40 repeats containing protein</fullName>
    </submittedName>
</protein>
<dbReference type="Pfam" id="PF00400">
    <property type="entry name" value="WD40"/>
    <property type="match status" value="5"/>
</dbReference>
<keyword evidence="1 3" id="KW-0853">WD repeat</keyword>
<feature type="repeat" description="WD" evidence="3">
    <location>
        <begin position="405"/>
        <end position="430"/>
    </location>
</feature>
<dbReference type="PROSITE" id="PS00678">
    <property type="entry name" value="WD_REPEATS_1"/>
    <property type="match status" value="4"/>
</dbReference>
<feature type="repeat" description="WD" evidence="3">
    <location>
        <begin position="226"/>
        <end position="269"/>
    </location>
</feature>
<sequence>MNHIMFKKAIIWQFLDFFGNLREKKFKDFSLFWRLQRNQEMFSSFKKNPSSKKQIISLSEEKGIQLIVQHWVGKSKIKLGWINEFDKIIVKYVIIYLFIYLCMYLLIVIFFFLTQAISISFELIYSSSQLLKTFSGHTKELWSIDYSIFDDNQFICSGSKDKTVGLWDTDISEQIGSFHEHSGSVFCVKFSAFHYHNYRQTVICSSSNDKTIRFWDFKHNQQLNVLNEHTNGVYGIEFSSFNNGRYLCSGSGDKTIRLWDIETSKSLHVFKGHLDSIWCVSISPPQSSSNSNKHNSIGVIGGNGYTICSGSYDKTICVWDIEKTKQTISFEGHSWAVLSVKYGSNELGINGGANTILSGSTDRSVRLWDIRSGKQIQQFQKNYGQMNAVEYSPFGIKNIEVGYRSNVICSGSTDKAIRFWDIRSNKKELCVLEEECGITCLKFVSLKKKPKNSEKKKGENTYDGLNLCYGSSKGFIRISG</sequence>
<keyword evidence="4" id="KW-0812">Transmembrane</keyword>
<feature type="repeat" description="WD" evidence="3">
    <location>
        <begin position="303"/>
        <end position="329"/>
    </location>
</feature>
<dbReference type="InterPro" id="IPR015943">
    <property type="entry name" value="WD40/YVTN_repeat-like_dom_sf"/>
</dbReference>
<dbReference type="CDD" id="cd00200">
    <property type="entry name" value="WD40"/>
    <property type="match status" value="1"/>
</dbReference>
<dbReference type="EMBL" id="ASPP01003034">
    <property type="protein sequence ID" value="ETO33919.1"/>
    <property type="molecule type" value="Genomic_DNA"/>
</dbReference>
<evidence type="ECO:0000313" key="5">
    <source>
        <dbReference type="EMBL" id="ETO33919.1"/>
    </source>
</evidence>
<keyword evidence="4" id="KW-1133">Transmembrane helix</keyword>
<dbReference type="PRINTS" id="PR00320">
    <property type="entry name" value="GPROTEINBRPT"/>
</dbReference>
<name>X6P785_RETFI</name>
<dbReference type="InterPro" id="IPR020472">
    <property type="entry name" value="WD40_PAC1"/>
</dbReference>
<evidence type="ECO:0000256" key="3">
    <source>
        <dbReference type="PROSITE-ProRule" id="PRU00221"/>
    </source>
</evidence>
<dbReference type="InterPro" id="IPR036322">
    <property type="entry name" value="WD40_repeat_dom_sf"/>
</dbReference>
<dbReference type="PANTHER" id="PTHR19848">
    <property type="entry name" value="WD40 REPEAT PROTEIN"/>
    <property type="match status" value="1"/>
</dbReference>
<keyword evidence="4" id="KW-0472">Membrane</keyword>
<dbReference type="PROSITE" id="PS50294">
    <property type="entry name" value="WD_REPEATS_REGION"/>
    <property type="match status" value="2"/>
</dbReference>
<dbReference type="AlphaFoldDB" id="X6P785"/>
<feature type="repeat" description="WD" evidence="3">
    <location>
        <begin position="178"/>
        <end position="225"/>
    </location>
</feature>
<dbReference type="PROSITE" id="PS50082">
    <property type="entry name" value="WD_REPEATS_2"/>
    <property type="match status" value="6"/>
</dbReference>
<dbReference type="SMART" id="SM00320">
    <property type="entry name" value="WD40"/>
    <property type="match status" value="6"/>
</dbReference>
<dbReference type="InterPro" id="IPR019775">
    <property type="entry name" value="WD40_repeat_CS"/>
</dbReference>
<keyword evidence="2" id="KW-0677">Repeat</keyword>
<evidence type="ECO:0000256" key="4">
    <source>
        <dbReference type="SAM" id="Phobius"/>
    </source>
</evidence>
<dbReference type="Proteomes" id="UP000023152">
    <property type="component" value="Unassembled WGS sequence"/>
</dbReference>
<evidence type="ECO:0000256" key="2">
    <source>
        <dbReference type="ARBA" id="ARBA00022737"/>
    </source>
</evidence>